<evidence type="ECO:0000256" key="3">
    <source>
        <dbReference type="ARBA" id="ARBA00023015"/>
    </source>
</evidence>
<dbReference type="PROSITE" id="PS00463">
    <property type="entry name" value="ZN2_CY6_FUNGAL_1"/>
    <property type="match status" value="1"/>
</dbReference>
<dbReference type="AlphaFoldDB" id="A0A9P9CYZ1"/>
<dbReference type="PANTHER" id="PTHR47338:SF3">
    <property type="entry name" value="C6 FINGER DOMAIN TRANSCRIPTION FACTOR DBAA-RELATED"/>
    <property type="match status" value="1"/>
</dbReference>
<dbReference type="Proteomes" id="UP000738349">
    <property type="component" value="Unassembled WGS sequence"/>
</dbReference>
<dbReference type="Gene3D" id="4.10.240.10">
    <property type="entry name" value="Zn(2)-C6 fungal-type DNA-binding domain"/>
    <property type="match status" value="1"/>
</dbReference>
<dbReference type="CDD" id="cd00067">
    <property type="entry name" value="GAL4"/>
    <property type="match status" value="1"/>
</dbReference>
<dbReference type="PANTHER" id="PTHR47338">
    <property type="entry name" value="ZN(II)2CYS6 TRANSCRIPTION FACTOR (EUROFUNG)-RELATED"/>
    <property type="match status" value="1"/>
</dbReference>
<dbReference type="SMART" id="SM00066">
    <property type="entry name" value="GAL4"/>
    <property type="match status" value="1"/>
</dbReference>
<dbReference type="Pfam" id="PF00172">
    <property type="entry name" value="Zn_clus"/>
    <property type="match status" value="1"/>
</dbReference>
<dbReference type="GO" id="GO:0005634">
    <property type="term" value="C:nucleus"/>
    <property type="evidence" value="ECO:0007669"/>
    <property type="project" value="UniProtKB-SubCell"/>
</dbReference>
<feature type="domain" description="Zn(2)-C6 fungal-type" evidence="6">
    <location>
        <begin position="1"/>
        <end position="31"/>
    </location>
</feature>
<dbReference type="EMBL" id="JAGMUV010000046">
    <property type="protein sequence ID" value="KAH7110280.1"/>
    <property type="molecule type" value="Genomic_DNA"/>
</dbReference>
<dbReference type="GO" id="GO:0008270">
    <property type="term" value="F:zinc ion binding"/>
    <property type="evidence" value="ECO:0007669"/>
    <property type="project" value="InterPro"/>
</dbReference>
<evidence type="ECO:0000313" key="7">
    <source>
        <dbReference type="EMBL" id="KAH7110280.1"/>
    </source>
</evidence>
<reference evidence="7" key="1">
    <citation type="journal article" date="2021" name="Nat. Commun.">
        <title>Genetic determinants of endophytism in the Arabidopsis root mycobiome.</title>
        <authorList>
            <person name="Mesny F."/>
            <person name="Miyauchi S."/>
            <person name="Thiergart T."/>
            <person name="Pickel B."/>
            <person name="Atanasova L."/>
            <person name="Karlsson M."/>
            <person name="Huettel B."/>
            <person name="Barry K.W."/>
            <person name="Haridas S."/>
            <person name="Chen C."/>
            <person name="Bauer D."/>
            <person name="Andreopoulos W."/>
            <person name="Pangilinan J."/>
            <person name="LaButti K."/>
            <person name="Riley R."/>
            <person name="Lipzen A."/>
            <person name="Clum A."/>
            <person name="Drula E."/>
            <person name="Henrissat B."/>
            <person name="Kohler A."/>
            <person name="Grigoriev I.V."/>
            <person name="Martin F.M."/>
            <person name="Hacquard S."/>
        </authorList>
    </citation>
    <scope>NUCLEOTIDE SEQUENCE</scope>
    <source>
        <strain evidence="7">MPI-CAGE-AT-0147</strain>
    </source>
</reference>
<evidence type="ECO:0000256" key="5">
    <source>
        <dbReference type="ARBA" id="ARBA00023242"/>
    </source>
</evidence>
<keyword evidence="8" id="KW-1185">Reference proteome</keyword>
<keyword evidence="4" id="KW-0804">Transcription</keyword>
<dbReference type="OrthoDB" id="3037908at2759"/>
<gene>
    <name evidence="7" type="ORF">EDB81DRAFT_597501</name>
</gene>
<evidence type="ECO:0000256" key="2">
    <source>
        <dbReference type="ARBA" id="ARBA00022723"/>
    </source>
</evidence>
<dbReference type="InterPro" id="IPR036864">
    <property type="entry name" value="Zn2-C6_fun-type_DNA-bd_sf"/>
</dbReference>
<dbReference type="GO" id="GO:0000981">
    <property type="term" value="F:DNA-binding transcription factor activity, RNA polymerase II-specific"/>
    <property type="evidence" value="ECO:0007669"/>
    <property type="project" value="InterPro"/>
</dbReference>
<organism evidence="7 8">
    <name type="scientific">Dactylonectria macrodidyma</name>
    <dbReference type="NCBI Taxonomy" id="307937"/>
    <lineage>
        <taxon>Eukaryota</taxon>
        <taxon>Fungi</taxon>
        <taxon>Dikarya</taxon>
        <taxon>Ascomycota</taxon>
        <taxon>Pezizomycotina</taxon>
        <taxon>Sordariomycetes</taxon>
        <taxon>Hypocreomycetidae</taxon>
        <taxon>Hypocreales</taxon>
        <taxon>Nectriaceae</taxon>
        <taxon>Dactylonectria</taxon>
    </lineage>
</organism>
<feature type="non-terminal residue" evidence="7">
    <location>
        <position position="52"/>
    </location>
</feature>
<keyword evidence="3" id="KW-0805">Transcription regulation</keyword>
<dbReference type="InterPro" id="IPR050815">
    <property type="entry name" value="TF_fung"/>
</dbReference>
<comment type="caution">
    <text evidence="7">The sequence shown here is derived from an EMBL/GenBank/DDBJ whole genome shotgun (WGS) entry which is preliminary data.</text>
</comment>
<evidence type="ECO:0000256" key="4">
    <source>
        <dbReference type="ARBA" id="ARBA00023163"/>
    </source>
</evidence>
<evidence type="ECO:0000256" key="1">
    <source>
        <dbReference type="ARBA" id="ARBA00004123"/>
    </source>
</evidence>
<name>A0A9P9CYZ1_9HYPO</name>
<proteinExistence type="predicted"/>
<feature type="non-terminal residue" evidence="7">
    <location>
        <position position="1"/>
    </location>
</feature>
<keyword evidence="2" id="KW-0479">Metal-binding</keyword>
<accession>A0A9P9CYZ1</accession>
<dbReference type="PROSITE" id="PS50048">
    <property type="entry name" value="ZN2_CY6_FUNGAL_2"/>
    <property type="match status" value="1"/>
</dbReference>
<evidence type="ECO:0000313" key="8">
    <source>
        <dbReference type="Proteomes" id="UP000738349"/>
    </source>
</evidence>
<keyword evidence="5" id="KW-0539">Nucleus</keyword>
<protein>
    <recommendedName>
        <fullName evidence="6">Zn(2)-C6 fungal-type domain-containing protein</fullName>
    </recommendedName>
</protein>
<dbReference type="SUPFAM" id="SSF57701">
    <property type="entry name" value="Zn2/Cys6 DNA-binding domain"/>
    <property type="match status" value="1"/>
</dbReference>
<dbReference type="InterPro" id="IPR001138">
    <property type="entry name" value="Zn2Cys6_DnaBD"/>
</dbReference>
<sequence>ACEECRSRKLRCDMGQPPCGTCLDLGVMCITNTARRPRGPKKGHVDALKSRI</sequence>
<evidence type="ECO:0000259" key="6">
    <source>
        <dbReference type="PROSITE" id="PS50048"/>
    </source>
</evidence>
<comment type="subcellular location">
    <subcellularLocation>
        <location evidence="1">Nucleus</location>
    </subcellularLocation>
</comment>